<protein>
    <recommendedName>
        <fullName evidence="10">Outer membrane lipoprotein</fullName>
    </recommendedName>
</protein>
<keyword evidence="4" id="KW-0564">Palmitate</keyword>
<evidence type="ECO:0000256" key="2">
    <source>
        <dbReference type="ARBA" id="ARBA00022729"/>
    </source>
</evidence>
<evidence type="ECO:0000256" key="6">
    <source>
        <dbReference type="ARBA" id="ARBA00023288"/>
    </source>
</evidence>
<evidence type="ECO:0000256" key="4">
    <source>
        <dbReference type="ARBA" id="ARBA00023139"/>
    </source>
</evidence>
<evidence type="ECO:0000256" key="7">
    <source>
        <dbReference type="ARBA" id="ARBA00044505"/>
    </source>
</evidence>
<organism evidence="8 9">
    <name type="scientific">Propylenella binzhouense</name>
    <dbReference type="NCBI Taxonomy" id="2555902"/>
    <lineage>
        <taxon>Bacteria</taxon>
        <taxon>Pseudomonadati</taxon>
        <taxon>Pseudomonadota</taxon>
        <taxon>Alphaproteobacteria</taxon>
        <taxon>Hyphomicrobiales</taxon>
        <taxon>Propylenellaceae</taxon>
        <taxon>Propylenella</taxon>
    </lineage>
</organism>
<evidence type="ECO:0000256" key="1">
    <source>
        <dbReference type="ARBA" id="ARBA00004459"/>
    </source>
</evidence>
<keyword evidence="9" id="KW-1185">Reference proteome</keyword>
<evidence type="ECO:0008006" key="10">
    <source>
        <dbReference type="Google" id="ProtNLM"/>
    </source>
</evidence>
<comment type="caution">
    <text evidence="8">The sequence shown here is derived from an EMBL/GenBank/DDBJ whole genome shotgun (WGS) entry which is preliminary data.</text>
</comment>
<dbReference type="PROSITE" id="PS51257">
    <property type="entry name" value="PROKAR_LIPOPROTEIN"/>
    <property type="match status" value="1"/>
</dbReference>
<gene>
    <name evidence="8" type="ORF">E4O86_22200</name>
</gene>
<keyword evidence="3" id="KW-0472">Membrane</keyword>
<accession>A0A964T9L6</accession>
<evidence type="ECO:0000313" key="9">
    <source>
        <dbReference type="Proteomes" id="UP000773614"/>
    </source>
</evidence>
<dbReference type="RefSeq" id="WP_161142735.1">
    <property type="nucleotide sequence ID" value="NZ_SPKJ01000166.1"/>
</dbReference>
<comment type="subcellular location">
    <subcellularLocation>
        <location evidence="1">Cell outer membrane</location>
        <topology evidence="1">Lipid-anchor</topology>
    </subcellularLocation>
</comment>
<dbReference type="InterPro" id="IPR049857">
    <property type="entry name" value="Omp10-like"/>
</dbReference>
<dbReference type="AlphaFoldDB" id="A0A964T9L6"/>
<comment type="similarity">
    <text evidence="7">Belongs to the rhizobiaceae omp10 lipoprotein family.</text>
</comment>
<dbReference type="Pfam" id="PF26368">
    <property type="entry name" value="OMP10"/>
    <property type="match status" value="1"/>
</dbReference>
<keyword evidence="2" id="KW-0732">Signal</keyword>
<name>A0A964T9L6_9HYPH</name>
<evidence type="ECO:0000256" key="3">
    <source>
        <dbReference type="ARBA" id="ARBA00023136"/>
    </source>
</evidence>
<keyword evidence="5" id="KW-0998">Cell outer membrane</keyword>
<dbReference type="Proteomes" id="UP000773614">
    <property type="component" value="Unassembled WGS sequence"/>
</dbReference>
<keyword evidence="6" id="KW-0449">Lipoprotein</keyword>
<evidence type="ECO:0000313" key="8">
    <source>
        <dbReference type="EMBL" id="MYZ50417.1"/>
    </source>
</evidence>
<proteinExistence type="inferred from homology"/>
<reference evidence="8" key="1">
    <citation type="submission" date="2019-03" db="EMBL/GenBank/DDBJ databases">
        <title>Afifella sp. nov., isolated from activated sludge.</title>
        <authorList>
            <person name="Li Q."/>
            <person name="Liu Y."/>
        </authorList>
    </citation>
    <scope>NUCLEOTIDE SEQUENCE</scope>
    <source>
        <strain evidence="8">L72</strain>
    </source>
</reference>
<sequence>MIRNIAAGTLAAVLLAGCQSIGPGPAPSPMSGIWASTDGVFVARFADGRFVSRFTKTNEVLAEGSYSMEAGRQVSMRWLSIATKQQRSATCSFTGPNRLSCKQTGAGAFDLVRSA</sequence>
<dbReference type="EMBL" id="SPKJ01000166">
    <property type="protein sequence ID" value="MYZ50417.1"/>
    <property type="molecule type" value="Genomic_DNA"/>
</dbReference>
<dbReference type="OrthoDB" id="7889062at2"/>
<evidence type="ECO:0000256" key="5">
    <source>
        <dbReference type="ARBA" id="ARBA00023237"/>
    </source>
</evidence>